<dbReference type="NCBIfam" id="NF004160">
    <property type="entry name" value="PRK05627.1-3"/>
    <property type="match status" value="1"/>
</dbReference>
<keyword evidence="11 15" id="KW-0067">ATP-binding</keyword>
<evidence type="ECO:0000256" key="15">
    <source>
        <dbReference type="PIRNR" id="PIRNR004491"/>
    </source>
</evidence>
<evidence type="ECO:0000256" key="1">
    <source>
        <dbReference type="ARBA" id="ARBA00002121"/>
    </source>
</evidence>
<keyword evidence="10 15" id="KW-0274">FAD</keyword>
<proteinExistence type="inferred from homology"/>
<comment type="similarity">
    <text evidence="15">Belongs to the ribF family.</text>
</comment>
<dbReference type="GO" id="GO:0006747">
    <property type="term" value="P:FAD biosynthetic process"/>
    <property type="evidence" value="ECO:0007669"/>
    <property type="project" value="UniProtKB-UniRule"/>
</dbReference>
<dbReference type="AlphaFoldDB" id="A0A376FZ53"/>
<dbReference type="EMBL" id="UFXS01000001">
    <property type="protein sequence ID" value="STD53655.1"/>
    <property type="molecule type" value="Genomic_DNA"/>
</dbReference>
<dbReference type="InterPro" id="IPR015865">
    <property type="entry name" value="Riboflavin_kinase_bac/euk"/>
</dbReference>
<evidence type="ECO:0000256" key="5">
    <source>
        <dbReference type="ARBA" id="ARBA00022643"/>
    </source>
</evidence>
<evidence type="ECO:0000256" key="9">
    <source>
        <dbReference type="ARBA" id="ARBA00022777"/>
    </source>
</evidence>
<comment type="catalytic activity">
    <reaction evidence="14 15">
        <text>FMN + ATP + H(+) = FAD + diphosphate</text>
        <dbReference type="Rhea" id="RHEA:17237"/>
        <dbReference type="ChEBI" id="CHEBI:15378"/>
        <dbReference type="ChEBI" id="CHEBI:30616"/>
        <dbReference type="ChEBI" id="CHEBI:33019"/>
        <dbReference type="ChEBI" id="CHEBI:57692"/>
        <dbReference type="ChEBI" id="CHEBI:58210"/>
        <dbReference type="EC" id="2.7.7.2"/>
    </reaction>
</comment>
<dbReference type="UniPathway" id="UPA00276">
    <property type="reaction ID" value="UER00406"/>
</dbReference>
<evidence type="ECO:0000256" key="6">
    <source>
        <dbReference type="ARBA" id="ARBA00022679"/>
    </source>
</evidence>
<dbReference type="Gene3D" id="2.40.30.30">
    <property type="entry name" value="Riboflavin kinase-like"/>
    <property type="match status" value="1"/>
</dbReference>
<protein>
    <recommendedName>
        <fullName evidence="15">Riboflavin biosynthesis protein</fullName>
    </recommendedName>
    <domain>
        <recommendedName>
            <fullName evidence="15">Riboflavin kinase</fullName>
            <ecNumber evidence="15">2.7.1.26</ecNumber>
        </recommendedName>
        <alternativeName>
            <fullName evidence="15">Flavokinase</fullName>
        </alternativeName>
    </domain>
    <domain>
        <recommendedName>
            <fullName evidence="15">FMN adenylyltransferase</fullName>
            <ecNumber evidence="15">2.7.7.2</ecNumber>
        </recommendedName>
        <alternativeName>
            <fullName evidence="15">FAD pyrophosphorylase</fullName>
        </alternativeName>
        <alternativeName>
            <fullName evidence="15">FAD synthase</fullName>
        </alternativeName>
    </domain>
</protein>
<dbReference type="InterPro" id="IPR014729">
    <property type="entry name" value="Rossmann-like_a/b/a_fold"/>
</dbReference>
<comment type="catalytic activity">
    <reaction evidence="13 15">
        <text>riboflavin + ATP = FMN + ADP + H(+)</text>
        <dbReference type="Rhea" id="RHEA:14357"/>
        <dbReference type="ChEBI" id="CHEBI:15378"/>
        <dbReference type="ChEBI" id="CHEBI:30616"/>
        <dbReference type="ChEBI" id="CHEBI:57986"/>
        <dbReference type="ChEBI" id="CHEBI:58210"/>
        <dbReference type="ChEBI" id="CHEBI:456216"/>
        <dbReference type="EC" id="2.7.1.26"/>
    </reaction>
</comment>
<dbReference type="EC" id="2.7.7.2" evidence="15"/>
<keyword evidence="8 15" id="KW-0547">Nucleotide-binding</keyword>
<evidence type="ECO:0000256" key="2">
    <source>
        <dbReference type="ARBA" id="ARBA00004726"/>
    </source>
</evidence>
<evidence type="ECO:0000256" key="10">
    <source>
        <dbReference type="ARBA" id="ARBA00022827"/>
    </source>
</evidence>
<accession>A0A376FZ53</accession>
<dbReference type="Gene3D" id="3.40.50.620">
    <property type="entry name" value="HUPs"/>
    <property type="match status" value="1"/>
</dbReference>
<dbReference type="GO" id="GO:0005524">
    <property type="term" value="F:ATP binding"/>
    <property type="evidence" value="ECO:0007669"/>
    <property type="project" value="UniProtKB-UniRule"/>
</dbReference>
<dbReference type="PANTHER" id="PTHR22749">
    <property type="entry name" value="RIBOFLAVIN KINASE/FMN ADENYLYLTRANSFERASE"/>
    <property type="match status" value="1"/>
</dbReference>
<keyword evidence="4 15" id="KW-0285">Flavoprotein</keyword>
<evidence type="ECO:0000256" key="12">
    <source>
        <dbReference type="ARBA" id="ARBA00023268"/>
    </source>
</evidence>
<dbReference type="GO" id="GO:0008531">
    <property type="term" value="F:riboflavin kinase activity"/>
    <property type="evidence" value="ECO:0007669"/>
    <property type="project" value="UniProtKB-UniRule"/>
</dbReference>
<dbReference type="InterPro" id="IPR002606">
    <property type="entry name" value="Riboflavin_kinase_bac"/>
</dbReference>
<evidence type="ECO:0000259" key="16">
    <source>
        <dbReference type="SMART" id="SM00904"/>
    </source>
</evidence>
<dbReference type="InterPro" id="IPR023468">
    <property type="entry name" value="Riboflavin_kinase"/>
</dbReference>
<dbReference type="NCBIfam" id="NF004162">
    <property type="entry name" value="PRK05627.1-5"/>
    <property type="match status" value="1"/>
</dbReference>
<dbReference type="Proteomes" id="UP000254737">
    <property type="component" value="Unassembled WGS sequence"/>
</dbReference>
<dbReference type="FunFam" id="2.40.30.30:FF:000003">
    <property type="entry name" value="Riboflavin biosynthesis protein"/>
    <property type="match status" value="1"/>
</dbReference>
<dbReference type="InterPro" id="IPR023465">
    <property type="entry name" value="Riboflavin_kinase_dom_sf"/>
</dbReference>
<sequence>MLKNKIVNRFESLKFVANHILVNVYQSLEEIKPIKRPVLTLGMFDGVHIGHQSILKQLNTIAKEIDGESVLITFNPHPRMVLQPNCDLKFLNTLEEKENVLRQFGLEHLIIQAFTKDFSQVTSVEFVKNLLVDKINIDTLVIGYDHHFGKNREGNFEQLQVLSKEYGFNLIQLQAVEENDVAVSSTKIRNALIEGNIAYANKALNYHYPLSGEVVHGDKIGRTLGFPTANLQVDPNKLIPKDGVYAVDVFVDNQKYLGLLSIGFRETVTNSREHRVEVNILDFDREIYGETIRLEFLGHLRDEKKFDSLDDLITAMNQDKENAIKHYSK</sequence>
<reference evidence="17 18" key="1">
    <citation type="submission" date="2018-06" db="EMBL/GenBank/DDBJ databases">
        <authorList>
            <consortium name="Pathogen Informatics"/>
            <person name="Doyle S."/>
        </authorList>
    </citation>
    <scope>NUCLEOTIDE SEQUENCE [LARGE SCALE GENOMIC DNA]</scope>
    <source>
        <strain evidence="17 18">NCTC13456</strain>
    </source>
</reference>
<evidence type="ECO:0000256" key="8">
    <source>
        <dbReference type="ARBA" id="ARBA00022741"/>
    </source>
</evidence>
<dbReference type="GO" id="GO:0003919">
    <property type="term" value="F:FMN adenylyltransferase activity"/>
    <property type="evidence" value="ECO:0007669"/>
    <property type="project" value="UniProtKB-UniRule"/>
</dbReference>
<dbReference type="EC" id="2.7.1.26" evidence="15"/>
<evidence type="ECO:0000256" key="3">
    <source>
        <dbReference type="ARBA" id="ARBA00005201"/>
    </source>
</evidence>
<dbReference type="PIRSF" id="PIRSF004491">
    <property type="entry name" value="FAD_Synth"/>
    <property type="match status" value="1"/>
</dbReference>
<dbReference type="UniPathway" id="UPA00277">
    <property type="reaction ID" value="UER00407"/>
</dbReference>
<dbReference type="GO" id="GO:0009231">
    <property type="term" value="P:riboflavin biosynthetic process"/>
    <property type="evidence" value="ECO:0007669"/>
    <property type="project" value="InterPro"/>
</dbReference>
<organism evidence="17 18">
    <name type="scientific">Empedobacter falsenii</name>
    <dbReference type="NCBI Taxonomy" id="343874"/>
    <lineage>
        <taxon>Bacteria</taxon>
        <taxon>Pseudomonadati</taxon>
        <taxon>Bacteroidota</taxon>
        <taxon>Flavobacteriia</taxon>
        <taxon>Flavobacteriales</taxon>
        <taxon>Weeksellaceae</taxon>
        <taxon>Empedobacter</taxon>
    </lineage>
</organism>
<feature type="domain" description="Riboflavin kinase" evidence="16">
    <location>
        <begin position="203"/>
        <end position="328"/>
    </location>
</feature>
<name>A0A376FZ53_9FLAO</name>
<keyword evidence="5 15" id="KW-0288">FMN</keyword>
<keyword evidence="9 15" id="KW-0418">Kinase</keyword>
<comment type="pathway">
    <text evidence="2 15">Cofactor biosynthesis; FAD biosynthesis; FAD from FMN: step 1/1.</text>
</comment>
<keyword evidence="6 15" id="KW-0808">Transferase</keyword>
<dbReference type="NCBIfam" id="TIGR00083">
    <property type="entry name" value="ribF"/>
    <property type="match status" value="1"/>
</dbReference>
<gene>
    <name evidence="17" type="primary">ribF</name>
    <name evidence="17" type="ORF">NCTC13456_00599</name>
</gene>
<evidence type="ECO:0000256" key="7">
    <source>
        <dbReference type="ARBA" id="ARBA00022695"/>
    </source>
</evidence>
<comment type="function">
    <text evidence="1">Catalyzes the phosphorylation of riboflavin to FMN followed by the adenylation of FMN to FAD.</text>
</comment>
<evidence type="ECO:0000256" key="4">
    <source>
        <dbReference type="ARBA" id="ARBA00022630"/>
    </source>
</evidence>
<dbReference type="CDD" id="cd02064">
    <property type="entry name" value="FAD_synthetase_N"/>
    <property type="match status" value="1"/>
</dbReference>
<dbReference type="STRING" id="343874.GCA_000805695_01469"/>
<evidence type="ECO:0000313" key="17">
    <source>
        <dbReference type="EMBL" id="STD53655.1"/>
    </source>
</evidence>
<evidence type="ECO:0000256" key="13">
    <source>
        <dbReference type="ARBA" id="ARBA00047880"/>
    </source>
</evidence>
<dbReference type="GO" id="GO:0009398">
    <property type="term" value="P:FMN biosynthetic process"/>
    <property type="evidence" value="ECO:0007669"/>
    <property type="project" value="UniProtKB-UniRule"/>
</dbReference>
<dbReference type="PANTHER" id="PTHR22749:SF6">
    <property type="entry name" value="RIBOFLAVIN KINASE"/>
    <property type="match status" value="1"/>
</dbReference>
<evidence type="ECO:0000313" key="18">
    <source>
        <dbReference type="Proteomes" id="UP000254737"/>
    </source>
</evidence>
<dbReference type="SUPFAM" id="SSF52374">
    <property type="entry name" value="Nucleotidylyl transferase"/>
    <property type="match status" value="1"/>
</dbReference>
<dbReference type="InterPro" id="IPR015864">
    <property type="entry name" value="FAD_synthase"/>
</dbReference>
<dbReference type="FunFam" id="3.40.50.620:FF:000021">
    <property type="entry name" value="Riboflavin biosynthesis protein"/>
    <property type="match status" value="1"/>
</dbReference>
<dbReference type="SMART" id="SM00904">
    <property type="entry name" value="Flavokinase"/>
    <property type="match status" value="1"/>
</dbReference>
<dbReference type="SUPFAM" id="SSF82114">
    <property type="entry name" value="Riboflavin kinase-like"/>
    <property type="match status" value="1"/>
</dbReference>
<keyword evidence="12" id="KW-0511">Multifunctional enzyme</keyword>
<dbReference type="Pfam" id="PF06574">
    <property type="entry name" value="FAD_syn"/>
    <property type="match status" value="1"/>
</dbReference>
<evidence type="ECO:0000256" key="14">
    <source>
        <dbReference type="ARBA" id="ARBA00049494"/>
    </source>
</evidence>
<keyword evidence="7 15" id="KW-0548">Nucleotidyltransferase</keyword>
<dbReference type="Pfam" id="PF01687">
    <property type="entry name" value="Flavokinase"/>
    <property type="match status" value="1"/>
</dbReference>
<evidence type="ECO:0000256" key="11">
    <source>
        <dbReference type="ARBA" id="ARBA00022840"/>
    </source>
</evidence>
<comment type="pathway">
    <text evidence="3 15">Cofactor biosynthesis; FMN biosynthesis; FMN from riboflavin (ATP route): step 1/1.</text>
</comment>